<dbReference type="InterPro" id="IPR004327">
    <property type="entry name" value="Phstyr_phstse_ac"/>
</dbReference>
<evidence type="ECO:0000256" key="1">
    <source>
        <dbReference type="ARBA" id="ARBA00000971"/>
    </source>
</evidence>
<comment type="catalytic activity">
    <reaction evidence="1 7">
        <text>[protein]-peptidylproline (omega=180) = [protein]-peptidylproline (omega=0)</text>
        <dbReference type="Rhea" id="RHEA:16237"/>
        <dbReference type="Rhea" id="RHEA-COMP:10747"/>
        <dbReference type="Rhea" id="RHEA-COMP:10748"/>
        <dbReference type="ChEBI" id="CHEBI:83833"/>
        <dbReference type="ChEBI" id="CHEBI:83834"/>
        <dbReference type="EC" id="5.2.1.8"/>
    </reaction>
</comment>
<gene>
    <name evidence="9" type="ORF">F5050DRAFT_1810579</name>
</gene>
<dbReference type="InterPro" id="IPR037218">
    <property type="entry name" value="PTPA_sf"/>
</dbReference>
<dbReference type="InterPro" id="IPR043170">
    <property type="entry name" value="PTPA_C_lid"/>
</dbReference>
<evidence type="ECO:0000256" key="3">
    <source>
        <dbReference type="ARBA" id="ARBA00011019"/>
    </source>
</evidence>
<name>A0ABQ8Q3Q9_9AGAR</name>
<comment type="function">
    <text evidence="7">PPIases accelerate the folding of proteins. It catalyzes the cis-trans isomerization of proline imidic peptide bonds in oligopeptides.</text>
</comment>
<evidence type="ECO:0000256" key="6">
    <source>
        <dbReference type="ARBA" id="ARBA00023235"/>
    </source>
</evidence>
<keyword evidence="5 7" id="KW-0697">Rotamase</keyword>
<dbReference type="EC" id="5.2.1.8" evidence="7"/>
<dbReference type="PANTHER" id="PTHR10012">
    <property type="entry name" value="SERINE/THREONINE-PROTEIN PHOSPHATASE 2A REGULATORY SUBUNIT B"/>
    <property type="match status" value="1"/>
</dbReference>
<dbReference type="PIRSF" id="PIRSF016325">
    <property type="entry name" value="Phstyr_phstse_ac"/>
    <property type="match status" value="1"/>
</dbReference>
<feature type="compositionally biased region" description="Basic and acidic residues" evidence="8">
    <location>
        <begin position="405"/>
        <end position="414"/>
    </location>
</feature>
<evidence type="ECO:0000256" key="8">
    <source>
        <dbReference type="SAM" id="MobiDB-lite"/>
    </source>
</evidence>
<dbReference type="SUPFAM" id="SSF140984">
    <property type="entry name" value="PTPA-like"/>
    <property type="match status" value="1"/>
</dbReference>
<evidence type="ECO:0000256" key="7">
    <source>
        <dbReference type="RuleBase" id="RU361210"/>
    </source>
</evidence>
<dbReference type="Proteomes" id="UP001163828">
    <property type="component" value="Unassembled WGS sequence"/>
</dbReference>
<evidence type="ECO:0000256" key="5">
    <source>
        <dbReference type="ARBA" id="ARBA00023110"/>
    </source>
</evidence>
<dbReference type="CDD" id="cd04087">
    <property type="entry name" value="PTPA"/>
    <property type="match status" value="1"/>
</dbReference>
<protein>
    <recommendedName>
        <fullName evidence="7">Serine/threonine-protein phosphatase 2A activator</fullName>
        <ecNumber evidence="7">5.2.1.8</ecNumber>
    </recommendedName>
    <alternativeName>
        <fullName evidence="7">Phosphotyrosyl phosphatase activator</fullName>
    </alternativeName>
</protein>
<comment type="similarity">
    <text evidence="3 7">Belongs to the PTPA-type PPIase family.</text>
</comment>
<comment type="caution">
    <text evidence="9">The sequence shown here is derived from an EMBL/GenBank/DDBJ whole genome shotgun (WGS) entry which is preliminary data.</text>
</comment>
<comment type="subcellular location">
    <subcellularLocation>
        <location evidence="2 7">Cytoplasm</location>
    </subcellularLocation>
</comment>
<keyword evidence="6 7" id="KW-0413">Isomerase</keyword>
<dbReference type="PANTHER" id="PTHR10012:SF0">
    <property type="entry name" value="SERINE_THREONINE-PROTEIN PHOSPHATASE 2A ACTIVATOR"/>
    <property type="match status" value="1"/>
</dbReference>
<keyword evidence="10" id="KW-1185">Reference proteome</keyword>
<reference evidence="9" key="1">
    <citation type="submission" date="2022-08" db="EMBL/GenBank/DDBJ databases">
        <authorList>
            <consortium name="DOE Joint Genome Institute"/>
            <person name="Min B."/>
            <person name="Riley R."/>
            <person name="Sierra-Patev S."/>
            <person name="Naranjo-Ortiz M."/>
            <person name="Looney B."/>
            <person name="Konkel Z."/>
            <person name="Slot J.C."/>
            <person name="Sakamoto Y."/>
            <person name="Steenwyk J.L."/>
            <person name="Rokas A."/>
            <person name="Carro J."/>
            <person name="Camarero S."/>
            <person name="Ferreira P."/>
            <person name="Molpeceres G."/>
            <person name="Ruiz-Duenas F.J."/>
            <person name="Serrano A."/>
            <person name="Henrissat B."/>
            <person name="Drula E."/>
            <person name="Hughes K.W."/>
            <person name="Mata J.L."/>
            <person name="Ishikawa N.K."/>
            <person name="Vargas-Isla R."/>
            <person name="Ushijima S."/>
            <person name="Smith C.A."/>
            <person name="Ahrendt S."/>
            <person name="Andreopoulos W."/>
            <person name="He G."/>
            <person name="Labutti K."/>
            <person name="Lipzen A."/>
            <person name="Ng V."/>
            <person name="Sandor L."/>
            <person name="Barry K."/>
            <person name="Martinez A.T."/>
            <person name="Xiao Y."/>
            <person name="Gibbons J.G."/>
            <person name="Terashima K."/>
            <person name="Hibbett D.S."/>
            <person name="Grigoriev I.V."/>
        </authorList>
    </citation>
    <scope>NUCLEOTIDE SEQUENCE</scope>
    <source>
        <strain evidence="9">TFB10827</strain>
    </source>
</reference>
<proteinExistence type="inferred from homology"/>
<evidence type="ECO:0000256" key="4">
    <source>
        <dbReference type="ARBA" id="ARBA00022490"/>
    </source>
</evidence>
<dbReference type="Pfam" id="PF03095">
    <property type="entry name" value="PTPA"/>
    <property type="match status" value="1"/>
</dbReference>
<dbReference type="EMBL" id="MU790771">
    <property type="protein sequence ID" value="KAJ3993369.1"/>
    <property type="molecule type" value="Genomic_DNA"/>
</dbReference>
<evidence type="ECO:0000256" key="2">
    <source>
        <dbReference type="ARBA" id="ARBA00004496"/>
    </source>
</evidence>
<sequence>MTDSLPLRGVSLSEIHAFNPPTKKIFSEEDVESWRDTQSYQDLNVFLRRLNEAVVGIHMPWSSESPSQAILSMVALIDTLDEWIDAIPPLDSPQRFGNLAFRNWGARLEEVEQSLQSDLLLARLLPAECSLLIPHIKPYFLTSFGSFVRMDYGTGHETSFTMFLLCLTLTRFFVPEVEEERELVLRVFVRYLRLYWRLQDVYRLEPAGSHGVWGLDDSHFLGYIFGSGQLRDQNEIGVSAVLHPPLPPTNIYFMLIMRIHEVKHGPFHEHSSQLHSIAVGVPTWAKVNSGLFKMYEAEVLGKRVVVQHIPLGGLLPWCNESPGGTTQARTEPSEDIVSSSSMSQAPWAQTAANRFSFHSIKPNAPLPSWSTGLQSTMMLPRPRTVTAPSSSQDSMPPPLSSMRGHCRDPPDPTG</sequence>
<evidence type="ECO:0000313" key="10">
    <source>
        <dbReference type="Proteomes" id="UP001163828"/>
    </source>
</evidence>
<keyword evidence="4 7" id="KW-0963">Cytoplasm</keyword>
<dbReference type="Gene3D" id="1.20.120.1150">
    <property type="match status" value="1"/>
</dbReference>
<accession>A0ABQ8Q3Q9</accession>
<evidence type="ECO:0000313" key="9">
    <source>
        <dbReference type="EMBL" id="KAJ3993369.1"/>
    </source>
</evidence>
<feature type="region of interest" description="Disordered" evidence="8">
    <location>
        <begin position="368"/>
        <end position="414"/>
    </location>
</feature>
<feature type="compositionally biased region" description="Polar residues" evidence="8">
    <location>
        <begin position="368"/>
        <end position="377"/>
    </location>
</feature>
<organism evidence="9 10">
    <name type="scientific">Lentinula boryana</name>
    <dbReference type="NCBI Taxonomy" id="40481"/>
    <lineage>
        <taxon>Eukaryota</taxon>
        <taxon>Fungi</taxon>
        <taxon>Dikarya</taxon>
        <taxon>Basidiomycota</taxon>
        <taxon>Agaricomycotina</taxon>
        <taxon>Agaricomycetes</taxon>
        <taxon>Agaricomycetidae</taxon>
        <taxon>Agaricales</taxon>
        <taxon>Marasmiineae</taxon>
        <taxon>Omphalotaceae</taxon>
        <taxon>Lentinula</taxon>
    </lineage>
</organism>